<dbReference type="Proteomes" id="UP001491715">
    <property type="component" value="Unassembled WGS sequence"/>
</dbReference>
<gene>
    <name evidence="1" type="ORF">ABHZ06_00545</name>
</gene>
<accession>A0ABV0HQX1</accession>
<dbReference type="EMBL" id="JBDQBE010000001">
    <property type="protein sequence ID" value="MEO4936383.1"/>
    <property type="molecule type" value="Genomic_DNA"/>
</dbReference>
<sequence>MLIAYSFDNEATFEALCWWGICVVSFEKIQLEMAGLWFESRLLVEWCLGRETSFPALRISKPSLGFSISRLGLEKPKFGIKLFLNSSLF</sequence>
<evidence type="ECO:0000313" key="2">
    <source>
        <dbReference type="Proteomes" id="UP001491715"/>
    </source>
</evidence>
<evidence type="ECO:0000313" key="1">
    <source>
        <dbReference type="EMBL" id="MEO4936383.1"/>
    </source>
</evidence>
<organism evidence="1 2">
    <name type="scientific">Bacteroides humanifaecis</name>
    <dbReference type="NCBI Taxonomy" id="2792859"/>
    <lineage>
        <taxon>Bacteria</taxon>
        <taxon>Pseudomonadati</taxon>
        <taxon>Bacteroidota</taxon>
        <taxon>Bacteroidia</taxon>
        <taxon>Bacteroidales</taxon>
        <taxon>Bacteroidaceae</taxon>
        <taxon>Bacteroides</taxon>
    </lineage>
</organism>
<comment type="caution">
    <text evidence="1">The sequence shown here is derived from an EMBL/GenBank/DDBJ whole genome shotgun (WGS) entry which is preliminary data.</text>
</comment>
<keyword evidence="2" id="KW-1185">Reference proteome</keyword>
<dbReference type="RefSeq" id="WP_226791248.1">
    <property type="nucleotide sequence ID" value="NZ_CP084680.1"/>
</dbReference>
<protein>
    <submittedName>
        <fullName evidence="1">Uncharacterized protein</fullName>
    </submittedName>
</protein>
<proteinExistence type="predicted"/>
<name>A0ABV0HQX1_9BACE</name>
<reference evidence="1 2" key="1">
    <citation type="submission" date="2024-05" db="EMBL/GenBank/DDBJ databases">
        <title>Human gut microbiome strain richness.</title>
        <authorList>
            <person name="Chen-Liaw A."/>
        </authorList>
    </citation>
    <scope>NUCLEOTIDE SEQUENCE [LARGE SCALE GENOMIC DNA]</scope>
    <source>
        <strain evidence="1 2">1001271st1_B1_1001271B_150615</strain>
    </source>
</reference>